<evidence type="ECO:0000313" key="2">
    <source>
        <dbReference type="Proteomes" id="UP001338125"/>
    </source>
</evidence>
<reference evidence="1 2" key="1">
    <citation type="submission" date="2024-01" db="EMBL/GenBank/DDBJ databases">
        <title>Complete genome of Cladobotryum mycophilum ATHUM6906.</title>
        <authorList>
            <person name="Christinaki A.C."/>
            <person name="Myridakis A.I."/>
            <person name="Kouvelis V.N."/>
        </authorList>
    </citation>
    <scope>NUCLEOTIDE SEQUENCE [LARGE SCALE GENOMIC DNA]</scope>
    <source>
        <strain evidence="1 2">ATHUM6906</strain>
    </source>
</reference>
<accession>A0ABR0S924</accession>
<evidence type="ECO:0000313" key="1">
    <source>
        <dbReference type="EMBL" id="KAK5988664.1"/>
    </source>
</evidence>
<name>A0ABR0S924_9HYPO</name>
<keyword evidence="2" id="KW-1185">Reference proteome</keyword>
<gene>
    <name evidence="1" type="ORF">PT974_10150</name>
</gene>
<proteinExistence type="predicted"/>
<dbReference type="EMBL" id="JAVFKD010000015">
    <property type="protein sequence ID" value="KAK5988664.1"/>
    <property type="molecule type" value="Genomic_DNA"/>
</dbReference>
<organism evidence="1 2">
    <name type="scientific">Cladobotryum mycophilum</name>
    <dbReference type="NCBI Taxonomy" id="491253"/>
    <lineage>
        <taxon>Eukaryota</taxon>
        <taxon>Fungi</taxon>
        <taxon>Dikarya</taxon>
        <taxon>Ascomycota</taxon>
        <taxon>Pezizomycotina</taxon>
        <taxon>Sordariomycetes</taxon>
        <taxon>Hypocreomycetidae</taxon>
        <taxon>Hypocreales</taxon>
        <taxon>Hypocreaceae</taxon>
        <taxon>Cladobotryum</taxon>
    </lineage>
</organism>
<dbReference type="Proteomes" id="UP001338125">
    <property type="component" value="Unassembled WGS sequence"/>
</dbReference>
<comment type="caution">
    <text evidence="1">The sequence shown here is derived from an EMBL/GenBank/DDBJ whole genome shotgun (WGS) entry which is preliminary data.</text>
</comment>
<protein>
    <submittedName>
        <fullName evidence="1">Uncharacterized protein</fullName>
    </submittedName>
</protein>
<sequence length="160" mass="17205">MSFIFQPPIFAVQRQQLQPLCYIQGAFVPVGYVVYPPTTYVFAPSVVTFSVVIPQQQQLQLHQLQPPSFLLTAPPPLPSAAASAAAAVRPPKLSLRVIFFHNAESNNSSLAIRLHATDALYASAPGSRQALLSDLLIWAGQHNLLPVAHAGGGSTPRKQS</sequence>